<dbReference type="InterPro" id="IPR013229">
    <property type="entry name" value="PEGA"/>
</dbReference>
<name>A0A1J5T0P2_9ZZZZ</name>
<reference evidence="2" key="1">
    <citation type="submission" date="2016-10" db="EMBL/GenBank/DDBJ databases">
        <title>Sequence of Gallionella enrichment culture.</title>
        <authorList>
            <person name="Poehlein A."/>
            <person name="Muehling M."/>
            <person name="Daniel R."/>
        </authorList>
    </citation>
    <scope>NUCLEOTIDE SEQUENCE</scope>
</reference>
<accession>A0A1J5T0P2</accession>
<evidence type="ECO:0000313" key="2">
    <source>
        <dbReference type="EMBL" id="OIR07420.1"/>
    </source>
</evidence>
<dbReference type="Pfam" id="PF08308">
    <property type="entry name" value="PEGA"/>
    <property type="match status" value="1"/>
</dbReference>
<dbReference type="EMBL" id="MLJW01000037">
    <property type="protein sequence ID" value="OIR07420.1"/>
    <property type="molecule type" value="Genomic_DNA"/>
</dbReference>
<sequence>MKTLLFLVACCLAAVGVRAQSKDPVDRAPAGTPARTFKAAIFISNRSCSELDGKMRTLEDLVTAKVTDEGFKVLSREAVVDAMRAFDPTLASSPRPANSIESELTNQTSILRLSQNLGADYLLVASIDSLGTDTRKIDAYGVRETVRETTLRLTYKVLDGSTGASITADAVKVSESTRQTDNLAESNGDLVNSLLDKAATRLAQSLGTRIAENRITPPSEKPAWVSITIKPEAADLYIPDVRIANDHTIAISDSRYKVSPMAVTVEVDGVAVGSAPGTIRVHPGFTHLRLTREGFKPWERTINAVDGQTLTASMELSPEGYARWRETTGFINGLKNGAKLTDAQVKALEGLSKMLEQSGFKVDTKGPLVKRSLF</sequence>
<feature type="domain" description="PEGA" evidence="1">
    <location>
        <begin position="263"/>
        <end position="318"/>
    </location>
</feature>
<proteinExistence type="predicted"/>
<gene>
    <name evidence="2" type="ORF">GALL_103790</name>
</gene>
<dbReference type="Gene3D" id="3.40.50.10610">
    <property type="entry name" value="ABC-type transport auxiliary lipoprotein component"/>
    <property type="match status" value="1"/>
</dbReference>
<organism evidence="2">
    <name type="scientific">mine drainage metagenome</name>
    <dbReference type="NCBI Taxonomy" id="410659"/>
    <lineage>
        <taxon>unclassified sequences</taxon>
        <taxon>metagenomes</taxon>
        <taxon>ecological metagenomes</taxon>
    </lineage>
</organism>
<protein>
    <submittedName>
        <fullName evidence="2">PEGA domain protein</fullName>
    </submittedName>
</protein>
<dbReference type="AlphaFoldDB" id="A0A1J5T0P2"/>
<comment type="caution">
    <text evidence="2">The sequence shown here is derived from an EMBL/GenBank/DDBJ whole genome shotgun (WGS) entry which is preliminary data.</text>
</comment>
<evidence type="ECO:0000259" key="1">
    <source>
        <dbReference type="Pfam" id="PF08308"/>
    </source>
</evidence>